<dbReference type="GO" id="GO:0004930">
    <property type="term" value="F:G protein-coupled receptor activity"/>
    <property type="evidence" value="ECO:0007669"/>
    <property type="project" value="UniProtKB-KW"/>
</dbReference>
<evidence type="ECO:0000256" key="2">
    <source>
        <dbReference type="ARBA" id="ARBA00022692"/>
    </source>
</evidence>
<dbReference type="Pfam" id="PF00001">
    <property type="entry name" value="7tm_1"/>
    <property type="match status" value="1"/>
</dbReference>
<feature type="region of interest" description="Disordered" evidence="11">
    <location>
        <begin position="1"/>
        <end position="34"/>
    </location>
</feature>
<keyword evidence="15" id="KW-1185">Reference proteome</keyword>
<dbReference type="GO" id="GO:0002250">
    <property type="term" value="P:adaptive immune response"/>
    <property type="evidence" value="ECO:0007669"/>
    <property type="project" value="UniProtKB-KW"/>
</dbReference>
<proteinExistence type="predicted"/>
<dbReference type="PANTHER" id="PTHR24237:SF37">
    <property type="entry name" value="COAGULATION FACTOR II (THROMBIN) RECEPTOR-LIKE 2-RELATED"/>
    <property type="match status" value="1"/>
</dbReference>
<evidence type="ECO:0000256" key="4">
    <source>
        <dbReference type="ARBA" id="ARBA00022989"/>
    </source>
</evidence>
<sequence length="352" mass="39478">MNGKWDGYADAVKRNKNKKKEEEKNKNNSPVSAMANATNCTDPLAEFQYHLFPAVYVLALLFGLPGNLAALYVFAVRTRPRTAFSVYISSLAVADLGILCTLPFRIHYHLNRNNWVFGDSACLLTGTLYFANIYMSICFMTCICLDRYLATVRPHAYLRLRGPRYALAVSALLWAAAGVAILVFVLMGPLTVGDESLGHSCFENFAKAEWEKRLRPFSILSLVFGSLVPSLIILVCYPLAARRIAAIRTQTARKAVRAIGAIIAITLLCFLPNHLVYLLHLLQRLDVIRSCSARDAIFQARRVTMALVTLNTCLDPVLYYVTTSHFRWTGLKRTWLWGVVSRRRGVYAITVS</sequence>
<feature type="transmembrane region" description="Helical" evidence="12">
    <location>
        <begin position="217"/>
        <end position="237"/>
    </location>
</feature>
<evidence type="ECO:0000256" key="7">
    <source>
        <dbReference type="ARBA" id="ARBA00023136"/>
    </source>
</evidence>
<name>A0A8S4C3P8_9TELE</name>
<dbReference type="InterPro" id="IPR047160">
    <property type="entry name" value="GP183-like"/>
</dbReference>
<dbReference type="PANTHER" id="PTHR24237">
    <property type="entry name" value="G-PROTEIN COUPLED RECEPTOR"/>
    <property type="match status" value="1"/>
</dbReference>
<protein>
    <submittedName>
        <fullName evidence="14">(Atlantic silverside) hypothetical protein</fullName>
    </submittedName>
</protein>
<feature type="transmembrane region" description="Helical" evidence="12">
    <location>
        <begin position="258"/>
        <end position="282"/>
    </location>
</feature>
<dbReference type="GO" id="GO:0016020">
    <property type="term" value="C:membrane"/>
    <property type="evidence" value="ECO:0007669"/>
    <property type="project" value="UniProtKB-SubCell"/>
</dbReference>
<reference evidence="14" key="1">
    <citation type="submission" date="2021-05" db="EMBL/GenBank/DDBJ databases">
        <authorList>
            <person name="Tigano A."/>
        </authorList>
    </citation>
    <scope>NUCLEOTIDE SEQUENCE</scope>
</reference>
<evidence type="ECO:0000259" key="13">
    <source>
        <dbReference type="PROSITE" id="PS50262"/>
    </source>
</evidence>
<feature type="transmembrane region" description="Helical" evidence="12">
    <location>
        <begin position="54"/>
        <end position="74"/>
    </location>
</feature>
<dbReference type="SUPFAM" id="SSF81321">
    <property type="entry name" value="Family A G protein-coupled receptor-like"/>
    <property type="match status" value="1"/>
</dbReference>
<evidence type="ECO:0000256" key="11">
    <source>
        <dbReference type="SAM" id="MobiDB-lite"/>
    </source>
</evidence>
<evidence type="ECO:0000256" key="1">
    <source>
        <dbReference type="ARBA" id="ARBA00004141"/>
    </source>
</evidence>
<evidence type="ECO:0000256" key="10">
    <source>
        <dbReference type="ARBA" id="ARBA00023224"/>
    </source>
</evidence>
<dbReference type="PRINTS" id="PR01157">
    <property type="entry name" value="P2YPURNOCPTR"/>
</dbReference>
<dbReference type="GO" id="GO:0008142">
    <property type="term" value="F:oxysterol binding"/>
    <property type="evidence" value="ECO:0007669"/>
    <property type="project" value="InterPro"/>
</dbReference>
<evidence type="ECO:0000256" key="3">
    <source>
        <dbReference type="ARBA" id="ARBA00022859"/>
    </source>
</evidence>
<feature type="domain" description="G-protein coupled receptors family 1 profile" evidence="13">
    <location>
        <begin position="66"/>
        <end position="319"/>
    </location>
</feature>
<evidence type="ECO:0000256" key="6">
    <source>
        <dbReference type="ARBA" id="ARBA00023130"/>
    </source>
</evidence>
<organism evidence="14 15">
    <name type="scientific">Menidia menidia</name>
    <name type="common">Atlantic silverside</name>
    <dbReference type="NCBI Taxonomy" id="238744"/>
    <lineage>
        <taxon>Eukaryota</taxon>
        <taxon>Metazoa</taxon>
        <taxon>Chordata</taxon>
        <taxon>Craniata</taxon>
        <taxon>Vertebrata</taxon>
        <taxon>Euteleostomi</taxon>
        <taxon>Actinopterygii</taxon>
        <taxon>Neopterygii</taxon>
        <taxon>Teleostei</taxon>
        <taxon>Neoteleostei</taxon>
        <taxon>Acanthomorphata</taxon>
        <taxon>Ovalentaria</taxon>
        <taxon>Atherinomorphae</taxon>
        <taxon>Atheriniformes</taxon>
        <taxon>Atherinopsidae</taxon>
        <taxon>Menidiinae</taxon>
        <taxon>Menidia</taxon>
    </lineage>
</organism>
<evidence type="ECO:0000256" key="8">
    <source>
        <dbReference type="ARBA" id="ARBA00023157"/>
    </source>
</evidence>
<dbReference type="FunFam" id="1.20.1070.10:FF:000017">
    <property type="entry name" value="lysophosphatidic acid receptor 4"/>
    <property type="match status" value="1"/>
</dbReference>
<dbReference type="Gene3D" id="1.20.1070.10">
    <property type="entry name" value="Rhodopsin 7-helix transmembrane proteins"/>
    <property type="match status" value="1"/>
</dbReference>
<accession>A0A8S4C3P8</accession>
<dbReference type="CDD" id="cd14982">
    <property type="entry name" value="7tmA_purinoceptor-like"/>
    <property type="match status" value="1"/>
</dbReference>
<dbReference type="OrthoDB" id="5960344at2759"/>
<evidence type="ECO:0000256" key="12">
    <source>
        <dbReference type="SAM" id="Phobius"/>
    </source>
</evidence>
<evidence type="ECO:0000256" key="9">
    <source>
        <dbReference type="ARBA" id="ARBA00023170"/>
    </source>
</evidence>
<keyword evidence="6" id="KW-1064">Adaptive immunity</keyword>
<keyword evidence="2 12" id="KW-0812">Transmembrane</keyword>
<feature type="transmembrane region" description="Helical" evidence="12">
    <location>
        <begin position="126"/>
        <end position="145"/>
    </location>
</feature>
<dbReference type="EMBL" id="CAJRST010041110">
    <property type="protein sequence ID" value="CAG6021879.1"/>
    <property type="molecule type" value="Genomic_DNA"/>
</dbReference>
<evidence type="ECO:0000256" key="5">
    <source>
        <dbReference type="ARBA" id="ARBA00023040"/>
    </source>
</evidence>
<feature type="transmembrane region" description="Helical" evidence="12">
    <location>
        <begin position="165"/>
        <end position="187"/>
    </location>
</feature>
<comment type="subcellular location">
    <subcellularLocation>
        <location evidence="1">Membrane</location>
        <topology evidence="1">Multi-pass membrane protein</topology>
    </subcellularLocation>
</comment>
<dbReference type="PRINTS" id="PR00237">
    <property type="entry name" value="GPCRRHODOPSN"/>
</dbReference>
<evidence type="ECO:0000313" key="14">
    <source>
        <dbReference type="EMBL" id="CAG6021879.1"/>
    </source>
</evidence>
<keyword evidence="9" id="KW-0675">Receptor</keyword>
<dbReference type="InterPro" id="IPR017452">
    <property type="entry name" value="GPCR_Rhodpsn_7TM"/>
</dbReference>
<dbReference type="PROSITE" id="PS50262">
    <property type="entry name" value="G_PROTEIN_RECEP_F1_2"/>
    <property type="match status" value="1"/>
</dbReference>
<dbReference type="AlphaFoldDB" id="A0A8S4C3P8"/>
<keyword evidence="8" id="KW-1015">Disulfide bond</keyword>
<keyword evidence="3" id="KW-0391">Immunity</keyword>
<keyword evidence="7 12" id="KW-0472">Membrane</keyword>
<keyword evidence="5" id="KW-0297">G-protein coupled receptor</keyword>
<dbReference type="InterPro" id="IPR000276">
    <property type="entry name" value="GPCR_Rhodpsn"/>
</dbReference>
<keyword evidence="10" id="KW-0807">Transducer</keyword>
<comment type="caution">
    <text evidence="14">The sequence shown here is derived from an EMBL/GenBank/DDBJ whole genome shotgun (WGS) entry which is preliminary data.</text>
</comment>
<dbReference type="Proteomes" id="UP000677803">
    <property type="component" value="Unassembled WGS sequence"/>
</dbReference>
<gene>
    <name evidence="14" type="ORF">MMEN_LOCUS22064</name>
</gene>
<feature type="transmembrane region" description="Helical" evidence="12">
    <location>
        <begin position="86"/>
        <end position="106"/>
    </location>
</feature>
<evidence type="ECO:0000313" key="15">
    <source>
        <dbReference type="Proteomes" id="UP000677803"/>
    </source>
</evidence>
<keyword evidence="4 12" id="KW-1133">Transmembrane helix</keyword>